<dbReference type="PROSITE" id="PS52029">
    <property type="entry name" value="LD_TPASE"/>
    <property type="match status" value="1"/>
</dbReference>
<dbReference type="InterPro" id="IPR005084">
    <property type="entry name" value="CBM6"/>
</dbReference>
<dbReference type="PANTHER" id="PTHR30582:SF2">
    <property type="entry name" value="L,D-TRANSPEPTIDASE YCIB-RELATED"/>
    <property type="match status" value="1"/>
</dbReference>
<dbReference type="InterPro" id="IPR038063">
    <property type="entry name" value="Transpep_catalytic_dom"/>
</dbReference>
<sequence>MYEAQDARAKVDNSGRRAVGVSHISNRSEQQPEGWSRRGILGVLGAVPAVALTGCSSGSADASENTTARTATSGPASTNASPAAKQPVISVTPADGTRKAAFTSPVEVTVTDGTLASVKVTGNDGSTLAGSLDDAGTTWTSTADPYSGTKYTVTARAEGAAAQTATFTTRSPGETFVGYFTPEAGSTSGVGMPVSINFSHAVSDKAAVEKAITVTADPAVEVVGHWFSDTRLDFRPKTYWAAGTTITLGLRLKDVEGSKGVYGVQSKDVTFHIGRAQISTVDLSGKKMTVERDGATLATYPVSGGDSDHTTWSGIMVISERFKQTRMESSTVGLGDEYDISDVPHAQRLTTSGTFIHGNYWASTSIFGNQNTSHGCVGLHDAKGANDSSVAGYEFYASSMLGDVVVVENSGERTVDAANGLNGWNLSWSDWKSGSALLARLRGSSRELPCPGRSFLALSLDGLRVGEHIGPTLRALSKAFEDTRAHHSVPERHPSHERNLRHTQTATRARRRAQHPRPGGRRRGGRHPARERLGAHAPERLDAGLPRRLHRRRGHRGEHLQLAVQHRYFLPRRARQLGHRRGRDDDQQHQQRLTRRQRQSAHHPAAQLGGRLDLGPHRDHPHRLPAAVRRQVEGRGPDPDAERDRHRGRGLLARVLGARLALPGQLPELARGRRAGHHGERPGLNKVWSTMHCGTNPGGPCNETTGIGNSVACPNTTCQSGFHTYSMEWDRSVSPEAIRFYVDGVNYHTVTAGQVDATTWTNATNHGYFVILNVAMGGGFPDAFGGGLDGDTEPGHPMVVDYVQVLQAAGGGSGTTPPPSGSRDAYGTIQAESYDSQSGTITETTTDTGGGQNIGALANGDYALYKGVTFGSTAATQFRARVASGAAGGVSGLVEVRLDSRTATPVGSFALANTGGWQSWRTVPANISAVTGTHDVYLTFTSGQPADFVNVNWISFGH</sequence>
<gene>
    <name evidence="12" type="ORF">QF030_006709</name>
</gene>
<dbReference type="Gene3D" id="2.60.120.200">
    <property type="match status" value="1"/>
</dbReference>
<feature type="compositionally biased region" description="Basic residues" evidence="9">
    <location>
        <begin position="592"/>
        <end position="601"/>
    </location>
</feature>
<evidence type="ECO:0000256" key="4">
    <source>
        <dbReference type="ARBA" id="ARBA00022960"/>
    </source>
</evidence>
<dbReference type="InterPro" id="IPR041280">
    <property type="entry name" value="Big_10"/>
</dbReference>
<dbReference type="InterPro" id="IPR005490">
    <property type="entry name" value="LD_TPept_cat_dom"/>
</dbReference>
<protein>
    <recommendedName>
        <fullName evidence="14">CBM6 domain-containing protein</fullName>
    </recommendedName>
</protein>
<dbReference type="Proteomes" id="UP001230654">
    <property type="component" value="Unassembled WGS sequence"/>
</dbReference>
<keyword evidence="3" id="KW-0732">Signal</keyword>
<dbReference type="SUPFAM" id="SSF49785">
    <property type="entry name" value="Galactose-binding domain-like"/>
    <property type="match status" value="1"/>
</dbReference>
<feature type="domain" description="L,D-TPase catalytic" evidence="11">
    <location>
        <begin position="277"/>
        <end position="408"/>
    </location>
</feature>
<dbReference type="PANTHER" id="PTHR30582">
    <property type="entry name" value="L,D-TRANSPEPTIDASE"/>
    <property type="match status" value="1"/>
</dbReference>
<evidence type="ECO:0000256" key="7">
    <source>
        <dbReference type="ARBA" id="ARBA00023316"/>
    </source>
</evidence>
<dbReference type="PROSITE" id="PS51175">
    <property type="entry name" value="CBM6"/>
    <property type="match status" value="1"/>
</dbReference>
<dbReference type="InterPro" id="IPR008979">
    <property type="entry name" value="Galactose-bd-like_sf"/>
</dbReference>
<feature type="compositionally biased region" description="Basic residues" evidence="9">
    <location>
        <begin position="547"/>
        <end position="556"/>
    </location>
</feature>
<evidence type="ECO:0000313" key="12">
    <source>
        <dbReference type="EMBL" id="MDQ0584531.1"/>
    </source>
</evidence>
<dbReference type="SUPFAM" id="SSF49899">
    <property type="entry name" value="Concanavalin A-like lectins/glucanases"/>
    <property type="match status" value="1"/>
</dbReference>
<feature type="active site" description="Nucleophile" evidence="8">
    <location>
        <position position="376"/>
    </location>
</feature>
<evidence type="ECO:0000256" key="8">
    <source>
        <dbReference type="PROSITE-ProRule" id="PRU01373"/>
    </source>
</evidence>
<keyword evidence="7 8" id="KW-0961">Cell wall biogenesis/degradation</keyword>
<feature type="domain" description="CBM6" evidence="10">
    <location>
        <begin position="827"/>
        <end position="957"/>
    </location>
</feature>
<feature type="compositionally biased region" description="Basic residues" evidence="9">
    <location>
        <begin position="569"/>
        <end position="581"/>
    </location>
</feature>
<evidence type="ECO:0000259" key="11">
    <source>
        <dbReference type="PROSITE" id="PS52029"/>
    </source>
</evidence>
<dbReference type="Gene3D" id="2.60.40.3710">
    <property type="match status" value="1"/>
</dbReference>
<keyword evidence="13" id="KW-1185">Reference proteome</keyword>
<feature type="compositionally biased region" description="Basic and acidic residues" evidence="9">
    <location>
        <begin position="482"/>
        <end position="500"/>
    </location>
</feature>
<dbReference type="Gene3D" id="2.40.440.10">
    <property type="entry name" value="L,D-transpeptidase catalytic domain-like"/>
    <property type="match status" value="1"/>
</dbReference>
<dbReference type="CDD" id="cd13432">
    <property type="entry name" value="LDT_IgD_like_2"/>
    <property type="match status" value="1"/>
</dbReference>
<dbReference type="SMART" id="SM00606">
    <property type="entry name" value="CBD_IV"/>
    <property type="match status" value="1"/>
</dbReference>
<dbReference type="Pfam" id="PF03422">
    <property type="entry name" value="CBM_6"/>
    <property type="match status" value="1"/>
</dbReference>
<dbReference type="InterPro" id="IPR006584">
    <property type="entry name" value="Cellulose-bd_IV"/>
</dbReference>
<dbReference type="InterPro" id="IPR050979">
    <property type="entry name" value="LD-transpeptidase"/>
</dbReference>
<evidence type="ECO:0000256" key="5">
    <source>
        <dbReference type="ARBA" id="ARBA00022984"/>
    </source>
</evidence>
<feature type="compositionally biased region" description="Basic and acidic residues" evidence="9">
    <location>
        <begin position="528"/>
        <end position="542"/>
    </location>
</feature>
<name>A0ABU0NZF1_STRRH</name>
<feature type="compositionally biased region" description="Basic residues" evidence="9">
    <location>
        <begin position="508"/>
        <end position="527"/>
    </location>
</feature>
<evidence type="ECO:0000256" key="2">
    <source>
        <dbReference type="ARBA" id="ARBA00022679"/>
    </source>
</evidence>
<dbReference type="SUPFAM" id="SSF141523">
    <property type="entry name" value="L,D-transpeptidase catalytic domain-like"/>
    <property type="match status" value="1"/>
</dbReference>
<feature type="compositionally biased region" description="Polar residues" evidence="9">
    <location>
        <begin position="57"/>
        <end position="81"/>
    </location>
</feature>
<evidence type="ECO:0000256" key="1">
    <source>
        <dbReference type="ARBA" id="ARBA00004752"/>
    </source>
</evidence>
<dbReference type="CDD" id="cd04084">
    <property type="entry name" value="CBM6_xylanase-like"/>
    <property type="match status" value="1"/>
</dbReference>
<keyword evidence="6" id="KW-0012">Acyltransferase</keyword>
<dbReference type="Gene3D" id="2.60.40.3780">
    <property type="match status" value="1"/>
</dbReference>
<feature type="region of interest" description="Disordered" evidence="9">
    <location>
        <begin position="482"/>
        <end position="647"/>
    </location>
</feature>
<comment type="pathway">
    <text evidence="1 8">Cell wall biogenesis; peptidoglycan biosynthesis.</text>
</comment>
<evidence type="ECO:0008006" key="14">
    <source>
        <dbReference type="Google" id="ProtNLM"/>
    </source>
</evidence>
<feature type="region of interest" description="Disordered" evidence="9">
    <location>
        <begin position="57"/>
        <end position="87"/>
    </location>
</feature>
<feature type="active site" description="Proton donor/acceptor" evidence="8">
    <location>
        <position position="357"/>
    </location>
</feature>
<dbReference type="InterPro" id="IPR013320">
    <property type="entry name" value="ConA-like_dom_sf"/>
</dbReference>
<evidence type="ECO:0000256" key="6">
    <source>
        <dbReference type="ARBA" id="ARBA00023315"/>
    </source>
</evidence>
<dbReference type="Pfam" id="PF03734">
    <property type="entry name" value="YkuD"/>
    <property type="match status" value="1"/>
</dbReference>
<evidence type="ECO:0000256" key="9">
    <source>
        <dbReference type="SAM" id="MobiDB-lite"/>
    </source>
</evidence>
<accession>A0ABU0NZF1</accession>
<dbReference type="CDD" id="cd16913">
    <property type="entry name" value="YkuD_like"/>
    <property type="match status" value="1"/>
</dbReference>
<proteinExistence type="predicted"/>
<reference evidence="12 13" key="1">
    <citation type="submission" date="2023-07" db="EMBL/GenBank/DDBJ databases">
        <title>Comparative genomics of wheat-associated soil bacteria to identify genetic determinants of phenazine resistance.</title>
        <authorList>
            <person name="Mouncey N."/>
        </authorList>
    </citation>
    <scope>NUCLEOTIDE SEQUENCE [LARGE SCALE GENOMIC DNA]</scope>
    <source>
        <strain evidence="12 13">B2I6</strain>
    </source>
</reference>
<keyword evidence="5 8" id="KW-0573">Peptidoglycan synthesis</keyword>
<keyword evidence="4 8" id="KW-0133">Cell shape</keyword>
<evidence type="ECO:0000259" key="10">
    <source>
        <dbReference type="PROSITE" id="PS51175"/>
    </source>
</evidence>
<evidence type="ECO:0000313" key="13">
    <source>
        <dbReference type="Proteomes" id="UP001230654"/>
    </source>
</evidence>
<dbReference type="Pfam" id="PF17964">
    <property type="entry name" value="Big_10"/>
    <property type="match status" value="1"/>
</dbReference>
<organism evidence="12 13">
    <name type="scientific">Streptomyces rishiriensis</name>
    <dbReference type="NCBI Taxonomy" id="68264"/>
    <lineage>
        <taxon>Bacteria</taxon>
        <taxon>Bacillati</taxon>
        <taxon>Actinomycetota</taxon>
        <taxon>Actinomycetes</taxon>
        <taxon>Kitasatosporales</taxon>
        <taxon>Streptomycetaceae</taxon>
        <taxon>Streptomyces</taxon>
    </lineage>
</organism>
<dbReference type="EMBL" id="JAUSWV010000002">
    <property type="protein sequence ID" value="MDQ0584531.1"/>
    <property type="molecule type" value="Genomic_DNA"/>
</dbReference>
<evidence type="ECO:0000256" key="3">
    <source>
        <dbReference type="ARBA" id="ARBA00022729"/>
    </source>
</evidence>
<keyword evidence="2" id="KW-0808">Transferase</keyword>
<comment type="caution">
    <text evidence="12">The sequence shown here is derived from an EMBL/GenBank/DDBJ whole genome shotgun (WGS) entry which is preliminary data.</text>
</comment>
<feature type="compositionally biased region" description="Basic and acidic residues" evidence="9">
    <location>
        <begin position="630"/>
        <end position="645"/>
    </location>
</feature>
<dbReference type="Gene3D" id="2.60.120.260">
    <property type="entry name" value="Galactose-binding domain-like"/>
    <property type="match status" value="1"/>
</dbReference>